<keyword evidence="4" id="KW-0720">Serine protease</keyword>
<comment type="function">
    <text evidence="7">Serine peptidase whose precise substrate specificity remains unclear. Does not cleave peptides after a arginine or lysine residue. Regulates trans-Golgi network morphology and sorting by regulating the membrane binding of the AP-1 complex. May play a role in the regulation of synaptic vesicle exocytosis.</text>
</comment>
<evidence type="ECO:0000313" key="11">
    <source>
        <dbReference type="Proteomes" id="UP000054560"/>
    </source>
</evidence>
<dbReference type="eggNOG" id="KOG2237">
    <property type="taxonomic scope" value="Eukaryota"/>
</dbReference>
<sequence length="974" mass="109456">MVFRLFRPMGVDSQCITLARGQLKKNVQKCNHTYKHTYSFAHESRLQAPTRKRLGEHTIGITASNVYKLDGTYVQKLSHQLYHPCIQPSSLGSVCIRQLSHYSRHTHAQPVLLSDLPSGGGARNQVQLACESPKAKLSRTNQHARIQARVYSGTRSLHQPKWWKRLLGKTKSGTENPGTIPMAAPRRSECTRAPVLGRVRHDDFAWLQNAEDRDTVEYLRAENAYSEWYMRDTQWLQHQLFEETLRVHPHESESLPERVDDYMYYTRTPDTDGALPIYCRRQRLSSDDSSLEMTGMVCLVYMPFAGVTGYWVSEEQVLIDQNVLVQQCGFLMIDSVKLSHDHSKLAFSMDSTGDESLSAVVLNLADGECRVIETIPSVVSIEWSADGEHVLYTAPDHHGRPYEIRCHKLGTNCIADLVVLTERDESVFLDVSLTKDKRFITLNANSKMTSEVHVLDAKTPHGKPILVREREKGVEYFVEHRNDKFYIVTNIDKAEAYKIITTPDAAPQSENWTDLFQGETNEPIVDMDIYADYCVMYMRDKYGAPKMTIMDLNTRELRTAKLPSSACTLIPGANQTYNTHCLRLGLSSPSTPEVVVTCDLRDGSVITHREVSIPSLSEGIADMENIENRMPPTLVKDDIEVRQIFAESADGTAVPMTLIAKRGVLEQSSPSPLIVQGYGAYGHKLDADYKAERIPMLNRGFVYALCHVRGGGEHGKRWHRMGKLMNKHRSFEDMEACVRHLHSAGVSQASLTAIRGSSAGGLLAAAVVIRSPFLFKCAVMKVPFTDVLTAMLDDTLALTVHEYDEWGDPSTSVAVYDYIKTYCPYDNLTTDSQLPDMLFTGSMKDNRVPYWHPAKMVAKLRHLRSLQYYGSRLNPIPGDSTKITGDNLYTSTGNLGSGETEHCASDYREDTKDEYCRSSTCLLQTDWDAGHFGAAGEDGYFSGHANENAFFLKSLDLFHTDVGGGNHDNVHDLF</sequence>
<dbReference type="InterPro" id="IPR001375">
    <property type="entry name" value="Peptidase_S9_cat"/>
</dbReference>
<keyword evidence="11" id="KW-1185">Reference proteome</keyword>
<dbReference type="Pfam" id="PF00326">
    <property type="entry name" value="Peptidase_S9"/>
    <property type="match status" value="1"/>
</dbReference>
<accession>A0A0L0G2M9</accession>
<dbReference type="OrthoDB" id="248387at2759"/>
<name>A0A0L0G2M9_9EUKA</name>
<protein>
    <recommendedName>
        <fullName evidence="5">Prolyl endopeptidase-like</fullName>
    </recommendedName>
    <alternativeName>
        <fullName evidence="6">Prolylendopeptidase-like</fullName>
    </alternativeName>
</protein>
<keyword evidence="3" id="KW-0378">Hydrolase</keyword>
<dbReference type="PANTHER" id="PTHR11757:SF19">
    <property type="entry name" value="PROLYL ENDOPEPTIDASE-LIKE"/>
    <property type="match status" value="1"/>
</dbReference>
<evidence type="ECO:0000256" key="4">
    <source>
        <dbReference type="ARBA" id="ARBA00022825"/>
    </source>
</evidence>
<feature type="domain" description="Peptidase S9 prolyl oligopeptidase catalytic" evidence="8">
    <location>
        <begin position="694"/>
        <end position="862"/>
    </location>
</feature>
<evidence type="ECO:0000256" key="5">
    <source>
        <dbReference type="ARBA" id="ARBA00039290"/>
    </source>
</evidence>
<keyword evidence="2" id="KW-0645">Protease</keyword>
<evidence type="ECO:0000256" key="7">
    <source>
        <dbReference type="ARBA" id="ARBA00045448"/>
    </source>
</evidence>
<evidence type="ECO:0000256" key="3">
    <source>
        <dbReference type="ARBA" id="ARBA00022801"/>
    </source>
</evidence>
<evidence type="ECO:0000256" key="2">
    <source>
        <dbReference type="ARBA" id="ARBA00022670"/>
    </source>
</evidence>
<comment type="similarity">
    <text evidence="1">Belongs to the peptidase S9A family.</text>
</comment>
<dbReference type="EMBL" id="KQ241925">
    <property type="protein sequence ID" value="KNC82458.1"/>
    <property type="molecule type" value="Genomic_DNA"/>
</dbReference>
<dbReference type="InterPro" id="IPR029058">
    <property type="entry name" value="AB_hydrolase_fold"/>
</dbReference>
<reference evidence="10 11" key="1">
    <citation type="submission" date="2011-02" db="EMBL/GenBank/DDBJ databases">
        <title>The Genome Sequence of Sphaeroforma arctica JP610.</title>
        <authorList>
            <consortium name="The Broad Institute Genome Sequencing Platform"/>
            <person name="Russ C."/>
            <person name="Cuomo C."/>
            <person name="Young S.K."/>
            <person name="Zeng Q."/>
            <person name="Gargeya S."/>
            <person name="Alvarado L."/>
            <person name="Berlin A."/>
            <person name="Chapman S.B."/>
            <person name="Chen Z."/>
            <person name="Freedman E."/>
            <person name="Gellesch M."/>
            <person name="Goldberg J."/>
            <person name="Griggs A."/>
            <person name="Gujja S."/>
            <person name="Heilman E."/>
            <person name="Heiman D."/>
            <person name="Howarth C."/>
            <person name="Mehta T."/>
            <person name="Neiman D."/>
            <person name="Pearson M."/>
            <person name="Roberts A."/>
            <person name="Saif S."/>
            <person name="Shea T."/>
            <person name="Shenoy N."/>
            <person name="Sisk P."/>
            <person name="Stolte C."/>
            <person name="Sykes S."/>
            <person name="White J."/>
            <person name="Yandava C."/>
            <person name="Burger G."/>
            <person name="Gray M.W."/>
            <person name="Holland P.W.H."/>
            <person name="King N."/>
            <person name="Lang F.B.F."/>
            <person name="Roger A.J."/>
            <person name="Ruiz-Trillo I."/>
            <person name="Haas B."/>
            <person name="Nusbaum C."/>
            <person name="Birren B."/>
        </authorList>
    </citation>
    <scope>NUCLEOTIDE SEQUENCE [LARGE SCALE GENOMIC DNA]</scope>
    <source>
        <strain evidence="10 11">JP610</strain>
    </source>
</reference>
<gene>
    <name evidence="10" type="ORF">SARC_05250</name>
</gene>
<dbReference type="InterPro" id="IPR002470">
    <property type="entry name" value="Peptidase_S9A"/>
</dbReference>
<evidence type="ECO:0000256" key="6">
    <source>
        <dbReference type="ARBA" id="ARBA00042165"/>
    </source>
</evidence>
<dbReference type="Proteomes" id="UP000054560">
    <property type="component" value="Unassembled WGS sequence"/>
</dbReference>
<dbReference type="InterPro" id="IPR023302">
    <property type="entry name" value="Pept_S9A_N"/>
</dbReference>
<dbReference type="PANTHER" id="PTHR11757">
    <property type="entry name" value="PROTEASE FAMILY S9A OLIGOPEPTIDASE"/>
    <property type="match status" value="1"/>
</dbReference>
<dbReference type="RefSeq" id="XP_014156360.1">
    <property type="nucleotide sequence ID" value="XM_014300885.1"/>
</dbReference>
<dbReference type="GeneID" id="25905754"/>
<proteinExistence type="inferred from homology"/>
<dbReference type="PRINTS" id="PR00862">
    <property type="entry name" value="PROLIGOPTASE"/>
</dbReference>
<evidence type="ECO:0000256" key="1">
    <source>
        <dbReference type="ARBA" id="ARBA00005228"/>
    </source>
</evidence>
<dbReference type="SUPFAM" id="SSF53474">
    <property type="entry name" value="alpha/beta-Hydrolases"/>
    <property type="match status" value="1"/>
</dbReference>
<evidence type="ECO:0000259" key="8">
    <source>
        <dbReference type="Pfam" id="PF00326"/>
    </source>
</evidence>
<dbReference type="Gene3D" id="2.130.10.120">
    <property type="entry name" value="Prolyl oligopeptidase, N-terminal domain"/>
    <property type="match status" value="1"/>
</dbReference>
<dbReference type="InterPro" id="IPR051543">
    <property type="entry name" value="Serine_Peptidase_S9A"/>
</dbReference>
<organism evidence="10 11">
    <name type="scientific">Sphaeroforma arctica JP610</name>
    <dbReference type="NCBI Taxonomy" id="667725"/>
    <lineage>
        <taxon>Eukaryota</taxon>
        <taxon>Ichthyosporea</taxon>
        <taxon>Ichthyophonida</taxon>
        <taxon>Sphaeroforma</taxon>
    </lineage>
</organism>
<feature type="domain" description="Peptidase S9A N-terminal" evidence="9">
    <location>
        <begin position="195"/>
        <end position="604"/>
    </location>
</feature>
<dbReference type="SUPFAM" id="SSF50993">
    <property type="entry name" value="Peptidase/esterase 'gauge' domain"/>
    <property type="match status" value="1"/>
</dbReference>
<dbReference type="AlphaFoldDB" id="A0A0L0G2M9"/>
<evidence type="ECO:0000259" key="9">
    <source>
        <dbReference type="Pfam" id="PF02897"/>
    </source>
</evidence>
<dbReference type="GO" id="GO:0006508">
    <property type="term" value="P:proteolysis"/>
    <property type="evidence" value="ECO:0007669"/>
    <property type="project" value="UniProtKB-KW"/>
</dbReference>
<evidence type="ECO:0000313" key="10">
    <source>
        <dbReference type="EMBL" id="KNC82458.1"/>
    </source>
</evidence>
<dbReference type="Gene3D" id="3.40.50.1820">
    <property type="entry name" value="alpha/beta hydrolase"/>
    <property type="match status" value="1"/>
</dbReference>
<dbReference type="GO" id="GO:0004252">
    <property type="term" value="F:serine-type endopeptidase activity"/>
    <property type="evidence" value="ECO:0007669"/>
    <property type="project" value="InterPro"/>
</dbReference>
<dbReference type="Pfam" id="PF02897">
    <property type="entry name" value="Peptidase_S9_N"/>
    <property type="match status" value="1"/>
</dbReference>